<keyword evidence="1" id="KW-0079">Bacteriocin immunity</keyword>
<protein>
    <submittedName>
        <fullName evidence="2">Bacteriocin immunity protein</fullName>
    </submittedName>
</protein>
<evidence type="ECO:0000313" key="3">
    <source>
        <dbReference type="Proteomes" id="UP000310673"/>
    </source>
</evidence>
<proteinExistence type="predicted"/>
<dbReference type="EMBL" id="CP040736">
    <property type="protein sequence ID" value="QCX25660.1"/>
    <property type="molecule type" value="Genomic_DNA"/>
</dbReference>
<dbReference type="RefSeq" id="WP_057812722.1">
    <property type="nucleotide sequence ID" value="NZ_CP040736.1"/>
</dbReference>
<dbReference type="InterPro" id="IPR023130">
    <property type="entry name" value="Ta0600-like_sf"/>
</dbReference>
<reference evidence="2 3" key="1">
    <citation type="submission" date="2019-05" db="EMBL/GenBank/DDBJ databases">
        <title>Genome Sequence of Lactobacillus futsaii Y97, a Potential Probiotic Strain Isolated from the Futsai of Taiwan.</title>
        <authorList>
            <person name="Du X."/>
        </authorList>
    </citation>
    <scope>NUCLEOTIDE SEQUENCE [LARGE SCALE GENOMIC DNA]</scope>
    <source>
        <strain evidence="2 3">Y97</strain>
    </source>
</reference>
<accession>A0A5B7T5B1</accession>
<evidence type="ECO:0000256" key="1">
    <source>
        <dbReference type="ARBA" id="ARBA00023025"/>
    </source>
</evidence>
<dbReference type="InterPro" id="IPR015046">
    <property type="entry name" value="LciA_Immunity-like"/>
</dbReference>
<dbReference type="Gene3D" id="1.20.1440.50">
    <property type="entry name" value="Ta0600-like"/>
    <property type="match status" value="1"/>
</dbReference>
<dbReference type="SUPFAM" id="SSF109797">
    <property type="entry name" value="Bacteriocin immunity protein-like"/>
    <property type="match status" value="1"/>
</dbReference>
<dbReference type="Pfam" id="PF08951">
    <property type="entry name" value="EntA_Immun"/>
    <property type="match status" value="1"/>
</dbReference>
<organism evidence="2 3">
    <name type="scientific">Companilactobacillus futsaii</name>
    <dbReference type="NCBI Taxonomy" id="938155"/>
    <lineage>
        <taxon>Bacteria</taxon>
        <taxon>Bacillati</taxon>
        <taxon>Bacillota</taxon>
        <taxon>Bacilli</taxon>
        <taxon>Lactobacillales</taxon>
        <taxon>Lactobacillaceae</taxon>
        <taxon>Companilactobacillus</taxon>
    </lineage>
</organism>
<dbReference type="AlphaFoldDB" id="A0A5B7T5B1"/>
<evidence type="ECO:0000313" key="2">
    <source>
        <dbReference type="EMBL" id="QCX25660.1"/>
    </source>
</evidence>
<dbReference type="Proteomes" id="UP000310673">
    <property type="component" value="Chromosome"/>
</dbReference>
<dbReference type="KEGG" id="lft:FG051_11390"/>
<name>A0A5B7T5B1_9LACO</name>
<sequence>MKNNKLFDLIDASYNEDLSNQPVEYKKCLLESAKELTKGKDEIQICVKIYKSYHDNFMVPMTLPRKNRALYQYIKDRLNDPTQKELRDLNIGYGLSATHFTFGPLN</sequence>
<dbReference type="GO" id="GO:0030153">
    <property type="term" value="P:bacteriocin immunity"/>
    <property type="evidence" value="ECO:0007669"/>
    <property type="project" value="UniProtKB-KW"/>
</dbReference>
<gene>
    <name evidence="2" type="ORF">FG051_11390</name>
</gene>